<evidence type="ECO:0000313" key="2">
    <source>
        <dbReference type="Proteomes" id="UP000799302"/>
    </source>
</evidence>
<dbReference type="Proteomes" id="UP000799302">
    <property type="component" value="Unassembled WGS sequence"/>
</dbReference>
<sequence length="414" mass="47095">MSHHHPIDEVVLWPEPQFRPPVPPAPPVRSRKVTRGAQATKSITVQLMHFNGSWHSHVARIPVPMRKDELTGVAIADIHNPIYTEFSFKPATIGPATETIFTLTDAANRIVNPRWSELNDGGEYIAHVRRKDVNFALIGSNKRATIHAFYGELPRIFWNRVRKALDLPMLSELTFLRNGKPIEPFYRNFHGLKYKKDLPGVSAKDKVDIDHIQVRSGGTKHEFTKLPQWDVELRTNAQIASWRSSTTVSAYWPRLHIDIVVPSKIRPGIRDPRSYLKLPVDHPLTVQCIRMRDYQFFEYDPKLQVALAALAYLTPNGDQYAMILIQSAIRYRKRLGNGKGYFRDCIEVVTAQDVELAVDASDSQLRVPTPNQLAQWKIDYDAAELAVRSRGFISGCSVIVGALLYQKFRKNESG</sequence>
<dbReference type="EMBL" id="MU004234">
    <property type="protein sequence ID" value="KAF2670230.1"/>
    <property type="molecule type" value="Genomic_DNA"/>
</dbReference>
<protein>
    <submittedName>
        <fullName evidence="1">Uncharacterized protein</fullName>
    </submittedName>
</protein>
<reference evidence="1" key="1">
    <citation type="journal article" date="2020" name="Stud. Mycol.">
        <title>101 Dothideomycetes genomes: a test case for predicting lifestyles and emergence of pathogens.</title>
        <authorList>
            <person name="Haridas S."/>
            <person name="Albert R."/>
            <person name="Binder M."/>
            <person name="Bloem J."/>
            <person name="Labutti K."/>
            <person name="Salamov A."/>
            <person name="Andreopoulos B."/>
            <person name="Baker S."/>
            <person name="Barry K."/>
            <person name="Bills G."/>
            <person name="Bluhm B."/>
            <person name="Cannon C."/>
            <person name="Castanera R."/>
            <person name="Culley D."/>
            <person name="Daum C."/>
            <person name="Ezra D."/>
            <person name="Gonzalez J."/>
            <person name="Henrissat B."/>
            <person name="Kuo A."/>
            <person name="Liang C."/>
            <person name="Lipzen A."/>
            <person name="Lutzoni F."/>
            <person name="Magnuson J."/>
            <person name="Mondo S."/>
            <person name="Nolan M."/>
            <person name="Ohm R."/>
            <person name="Pangilinan J."/>
            <person name="Park H.-J."/>
            <person name="Ramirez L."/>
            <person name="Alfaro M."/>
            <person name="Sun H."/>
            <person name="Tritt A."/>
            <person name="Yoshinaga Y."/>
            <person name="Zwiers L.-H."/>
            <person name="Turgeon B."/>
            <person name="Goodwin S."/>
            <person name="Spatafora J."/>
            <person name="Crous P."/>
            <person name="Grigoriev I."/>
        </authorList>
    </citation>
    <scope>NUCLEOTIDE SEQUENCE</scope>
    <source>
        <strain evidence="1">CBS 115976</strain>
    </source>
</reference>
<organism evidence="1 2">
    <name type="scientific">Microthyrium microscopicum</name>
    <dbReference type="NCBI Taxonomy" id="703497"/>
    <lineage>
        <taxon>Eukaryota</taxon>
        <taxon>Fungi</taxon>
        <taxon>Dikarya</taxon>
        <taxon>Ascomycota</taxon>
        <taxon>Pezizomycotina</taxon>
        <taxon>Dothideomycetes</taxon>
        <taxon>Dothideomycetes incertae sedis</taxon>
        <taxon>Microthyriales</taxon>
        <taxon>Microthyriaceae</taxon>
        <taxon>Microthyrium</taxon>
    </lineage>
</organism>
<gene>
    <name evidence="1" type="ORF">BT63DRAFT_454412</name>
</gene>
<proteinExistence type="predicted"/>
<dbReference type="AlphaFoldDB" id="A0A6A6UEK3"/>
<keyword evidence="2" id="KW-1185">Reference proteome</keyword>
<evidence type="ECO:0000313" key="1">
    <source>
        <dbReference type="EMBL" id="KAF2670230.1"/>
    </source>
</evidence>
<name>A0A6A6UEK3_9PEZI</name>
<accession>A0A6A6UEK3</accession>